<evidence type="ECO:0000313" key="2">
    <source>
        <dbReference type="EMBL" id="GHD06534.1"/>
    </source>
</evidence>
<dbReference type="NCBIfam" id="TIGR02218">
    <property type="entry name" value="phg_TIGR02218"/>
    <property type="match status" value="1"/>
</dbReference>
<dbReference type="EMBL" id="BMZQ01000001">
    <property type="protein sequence ID" value="GHD06534.1"/>
    <property type="molecule type" value="Genomic_DNA"/>
</dbReference>
<gene>
    <name evidence="2" type="ORF">GCM10016234_03980</name>
</gene>
<dbReference type="InterPro" id="IPR018964">
    <property type="entry name" value="Phage_phiJL001_Gp84_C"/>
</dbReference>
<dbReference type="Pfam" id="PF09931">
    <property type="entry name" value="Phage_phiJL001_Gp84_N"/>
    <property type="match status" value="1"/>
</dbReference>
<reference evidence="2" key="1">
    <citation type="journal article" date="2014" name="Int. J. Syst. Evol. Microbiol.">
        <title>Complete genome sequence of Corynebacterium casei LMG S-19264T (=DSM 44701T), isolated from a smear-ripened cheese.</title>
        <authorList>
            <consortium name="US DOE Joint Genome Institute (JGI-PGF)"/>
            <person name="Walter F."/>
            <person name="Albersmeier A."/>
            <person name="Kalinowski J."/>
            <person name="Ruckert C."/>
        </authorList>
    </citation>
    <scope>NUCLEOTIDE SEQUENCE</scope>
    <source>
        <strain evidence="2">KCTC 42249</strain>
    </source>
</reference>
<dbReference type="RefSeq" id="WP_189501347.1">
    <property type="nucleotide sequence ID" value="NZ_BMZQ01000001.1"/>
</dbReference>
<reference evidence="2" key="2">
    <citation type="submission" date="2020-09" db="EMBL/GenBank/DDBJ databases">
        <authorList>
            <person name="Sun Q."/>
            <person name="Kim S."/>
        </authorList>
    </citation>
    <scope>NUCLEOTIDE SEQUENCE</scope>
    <source>
        <strain evidence="2">KCTC 42249</strain>
    </source>
</reference>
<evidence type="ECO:0000259" key="1">
    <source>
        <dbReference type="Pfam" id="PF09356"/>
    </source>
</evidence>
<dbReference type="AlphaFoldDB" id="A0A8J3GIX4"/>
<dbReference type="Pfam" id="PF09356">
    <property type="entry name" value="Phage_BR0599"/>
    <property type="match status" value="1"/>
</dbReference>
<name>A0A8J3GIX4_9HYPH</name>
<dbReference type="InterPro" id="IPR011928">
    <property type="entry name" value="Phage_phiJL001_Gp84"/>
</dbReference>
<keyword evidence="3" id="KW-1185">Reference proteome</keyword>
<feature type="domain" description="Bacteriophage phiJL001 Gp84 C-terminal" evidence="1">
    <location>
        <begin position="194"/>
        <end position="276"/>
    </location>
</feature>
<dbReference type="Proteomes" id="UP000630142">
    <property type="component" value="Unassembled WGS sequence"/>
</dbReference>
<organism evidence="2 3">
    <name type="scientific">Tianweitania populi</name>
    <dbReference type="NCBI Taxonomy" id="1607949"/>
    <lineage>
        <taxon>Bacteria</taxon>
        <taxon>Pseudomonadati</taxon>
        <taxon>Pseudomonadota</taxon>
        <taxon>Alphaproteobacteria</taxon>
        <taxon>Hyphomicrobiales</taxon>
        <taxon>Phyllobacteriaceae</taxon>
        <taxon>Tianweitania</taxon>
    </lineage>
</organism>
<evidence type="ECO:0000313" key="3">
    <source>
        <dbReference type="Proteomes" id="UP000630142"/>
    </source>
</evidence>
<accession>A0A8J3GIX4</accession>
<proteinExistence type="predicted"/>
<sequence length="295" mass="31789">MSVSEEFRTHLSGATTTLCHCWRVTRRGGTVAGYTDHDEKLVVEGTAFQPESGFSASEARDRLGLSTDTVDIDGALSSLDISDEEIAAGAFDGAGVETLLVNWSDPSQWTLLRKAVIGKIVRQDGLFTAELLSPTESLDRVNGRYIRRECDSVLGDRRCKVALDRPDFHASGLVVKIEGRDAVLASGLNDVEAGWFSHGRLTWTSGANAGRVEQVLDHARRLDGVRLVLWRDGTIVSAPGDAFTVEVGCDKLFATCEAKFGNSANFRGFPHLPGNDAAYGYVTDGVVFDGAPIVP</sequence>
<protein>
    <recommendedName>
        <fullName evidence="1">Bacteriophage phiJL001 Gp84 C-terminal domain-containing protein</fullName>
    </recommendedName>
</protein>
<comment type="caution">
    <text evidence="2">The sequence shown here is derived from an EMBL/GenBank/DDBJ whole genome shotgun (WGS) entry which is preliminary data.</text>
</comment>